<feature type="domain" description="FAD/NAD(P)-binding" evidence="6">
    <location>
        <begin position="11"/>
        <end position="303"/>
    </location>
</feature>
<dbReference type="InterPro" id="IPR022890">
    <property type="entry name" value="Fd--NADP_Rdtase_type_2"/>
</dbReference>
<dbReference type="RefSeq" id="WP_029557844.1">
    <property type="nucleotide sequence ID" value="NZ_JBAFUR010000001.1"/>
</dbReference>
<evidence type="ECO:0000313" key="8">
    <source>
        <dbReference type="Proteomes" id="UP001604043"/>
    </source>
</evidence>
<evidence type="ECO:0000256" key="4">
    <source>
        <dbReference type="ARBA" id="ARBA00023002"/>
    </source>
</evidence>
<feature type="binding site" evidence="5">
    <location>
        <position position="126"/>
    </location>
    <ligand>
        <name>FAD</name>
        <dbReference type="ChEBI" id="CHEBI:57692"/>
    </ligand>
</feature>
<keyword evidence="3 5" id="KW-0521">NADP</keyword>
<accession>A0ABW6ZBT7</accession>
<dbReference type="HAMAP" id="MF_01685">
    <property type="entry name" value="FENR2"/>
    <property type="match status" value="1"/>
</dbReference>
<reference evidence="7 8" key="1">
    <citation type="submission" date="2024-02" db="EMBL/GenBank/DDBJ databases">
        <title>Expansion and revision of Xanthobacter and proposal of Roseixanthobacter gen. nov.</title>
        <authorList>
            <person name="Soltysiak M.P.M."/>
            <person name="Jalihal A."/>
            <person name="Ory A."/>
            <person name="Chrisophersen C."/>
            <person name="Lee A.D."/>
            <person name="Boulton J."/>
            <person name="Springer M."/>
        </authorList>
    </citation>
    <scope>NUCLEOTIDE SEQUENCE [LARGE SCALE GENOMIC DNA]</scope>
    <source>
        <strain evidence="7 8">CB5</strain>
    </source>
</reference>
<dbReference type="PANTHER" id="PTHR48105">
    <property type="entry name" value="THIOREDOXIN REDUCTASE 1-RELATED-RELATED"/>
    <property type="match status" value="1"/>
</dbReference>
<comment type="cofactor">
    <cofactor evidence="5">
        <name>FAD</name>
        <dbReference type="ChEBI" id="CHEBI:57692"/>
    </cofactor>
    <text evidence="5">Binds 1 FAD per subunit.</text>
</comment>
<comment type="caution">
    <text evidence="5">Lacks conserved residue(s) required for the propagation of feature annotation.</text>
</comment>
<feature type="binding site" evidence="5">
    <location>
        <position position="39"/>
    </location>
    <ligand>
        <name>FAD</name>
        <dbReference type="ChEBI" id="CHEBI:57692"/>
    </ligand>
</feature>
<keyword evidence="1 5" id="KW-0285">Flavoprotein</keyword>
<evidence type="ECO:0000313" key="7">
    <source>
        <dbReference type="EMBL" id="MFG1251259.1"/>
    </source>
</evidence>
<sequence length="345" mass="35187">MSPLRMAAVRDVAVIGAGPVGLFTLFALGQAGLDAVVVDALDVPGGQCAALYPEKPIYDIPGRPSVTAGALVADLVGQAAPYDPLYLLSRRAIGLRQEEEQFRITLSDGSEVGARAVVVAAGAGAFGPNRPPIPNLAGFEGTSLFYAVDDPARFRGRMVVIAGGGDSAADWAVILAGIAAQVVLVHRRPVFRAAPATLAAIERLVQEGRIRICAPRTLAGVSGTGARIEAVHLADGAGGQEEVAADALLCFYGLAKDLSALAGFGIAAGTAGVPVAPASMETMRPGVFAVGDVADYPGKLKLILTGFAEAARAAHSTLALLRPAAARHFEHSTSRGDPAARAANS</sequence>
<comment type="similarity">
    <text evidence="5">Belongs to the ferredoxin--NADP reductase type 2 family.</text>
</comment>
<comment type="caution">
    <text evidence="7">The sequence shown here is derived from an EMBL/GenBank/DDBJ whole genome shotgun (WGS) entry which is preliminary data.</text>
</comment>
<proteinExistence type="inferred from homology"/>
<organism evidence="7 8">
    <name type="scientific">Xanthobacter aminoxidans</name>
    <dbReference type="NCBI Taxonomy" id="186280"/>
    <lineage>
        <taxon>Bacteria</taxon>
        <taxon>Pseudomonadati</taxon>
        <taxon>Pseudomonadota</taxon>
        <taxon>Alphaproteobacteria</taxon>
        <taxon>Hyphomicrobiales</taxon>
        <taxon>Xanthobacteraceae</taxon>
        <taxon>Xanthobacter</taxon>
    </lineage>
</organism>
<dbReference type="Proteomes" id="UP001604043">
    <property type="component" value="Unassembled WGS sequence"/>
</dbReference>
<evidence type="ECO:0000256" key="2">
    <source>
        <dbReference type="ARBA" id="ARBA00022827"/>
    </source>
</evidence>
<evidence type="ECO:0000256" key="3">
    <source>
        <dbReference type="ARBA" id="ARBA00022857"/>
    </source>
</evidence>
<dbReference type="SUPFAM" id="SSF51905">
    <property type="entry name" value="FAD/NAD(P)-binding domain"/>
    <property type="match status" value="1"/>
</dbReference>
<dbReference type="InterPro" id="IPR050097">
    <property type="entry name" value="Ferredoxin-NADP_redctase_2"/>
</dbReference>
<evidence type="ECO:0000256" key="5">
    <source>
        <dbReference type="HAMAP-Rule" id="MF_01685"/>
    </source>
</evidence>
<dbReference type="Pfam" id="PF07992">
    <property type="entry name" value="Pyr_redox_2"/>
    <property type="match status" value="1"/>
</dbReference>
<feature type="binding site" evidence="5">
    <location>
        <position position="47"/>
    </location>
    <ligand>
        <name>FAD</name>
        <dbReference type="ChEBI" id="CHEBI:57692"/>
    </ligand>
</feature>
<keyword evidence="8" id="KW-1185">Reference proteome</keyword>
<gene>
    <name evidence="7" type="ORF">V5F30_03530</name>
</gene>
<evidence type="ECO:0000259" key="6">
    <source>
        <dbReference type="Pfam" id="PF07992"/>
    </source>
</evidence>
<name>A0ABW6ZBT7_9HYPH</name>
<dbReference type="Gene3D" id="3.50.50.60">
    <property type="entry name" value="FAD/NAD(P)-binding domain"/>
    <property type="match status" value="2"/>
</dbReference>
<feature type="binding site" evidence="5">
    <location>
        <position position="292"/>
    </location>
    <ligand>
        <name>FAD</name>
        <dbReference type="ChEBI" id="CHEBI:57692"/>
    </ligand>
</feature>
<protein>
    <recommendedName>
        <fullName evidence="5">Ferredoxin--NADP reductase</fullName>
        <shortName evidence="5">FNR</shortName>
        <shortName evidence="5">Fd-NADP(+) reductase</shortName>
        <ecNumber evidence="5">1.18.1.2</ecNumber>
    </recommendedName>
</protein>
<comment type="catalytic activity">
    <reaction evidence="5">
        <text>2 reduced [2Fe-2S]-[ferredoxin] + NADP(+) + H(+) = 2 oxidized [2Fe-2S]-[ferredoxin] + NADPH</text>
        <dbReference type="Rhea" id="RHEA:20125"/>
        <dbReference type="Rhea" id="RHEA-COMP:10000"/>
        <dbReference type="Rhea" id="RHEA-COMP:10001"/>
        <dbReference type="ChEBI" id="CHEBI:15378"/>
        <dbReference type="ChEBI" id="CHEBI:33737"/>
        <dbReference type="ChEBI" id="CHEBI:33738"/>
        <dbReference type="ChEBI" id="CHEBI:57783"/>
        <dbReference type="ChEBI" id="CHEBI:58349"/>
        <dbReference type="EC" id="1.18.1.2"/>
    </reaction>
</comment>
<feature type="binding site" evidence="5">
    <location>
        <position position="92"/>
    </location>
    <ligand>
        <name>FAD</name>
        <dbReference type="ChEBI" id="CHEBI:57692"/>
    </ligand>
</feature>
<dbReference type="EMBL" id="JBAFUR010000001">
    <property type="protein sequence ID" value="MFG1251259.1"/>
    <property type="molecule type" value="Genomic_DNA"/>
</dbReference>
<evidence type="ECO:0000256" key="1">
    <source>
        <dbReference type="ARBA" id="ARBA00022630"/>
    </source>
</evidence>
<keyword evidence="4 5" id="KW-0560">Oxidoreductase</keyword>
<feature type="binding site" evidence="5">
    <location>
        <position position="333"/>
    </location>
    <ligand>
        <name>FAD</name>
        <dbReference type="ChEBI" id="CHEBI:57692"/>
    </ligand>
</feature>
<dbReference type="InterPro" id="IPR023753">
    <property type="entry name" value="FAD/NAD-binding_dom"/>
</dbReference>
<dbReference type="InterPro" id="IPR036188">
    <property type="entry name" value="FAD/NAD-bd_sf"/>
</dbReference>
<dbReference type="EC" id="1.18.1.2" evidence="5"/>
<dbReference type="PRINTS" id="PR00368">
    <property type="entry name" value="FADPNR"/>
</dbReference>
<dbReference type="PRINTS" id="PR00469">
    <property type="entry name" value="PNDRDTASEII"/>
</dbReference>
<feature type="binding site" evidence="5">
    <location>
        <position position="52"/>
    </location>
    <ligand>
        <name>FAD</name>
        <dbReference type="ChEBI" id="CHEBI:57692"/>
    </ligand>
</feature>
<comment type="subunit">
    <text evidence="5">Homodimer.</text>
</comment>
<keyword evidence="2 5" id="KW-0274">FAD</keyword>